<keyword evidence="3 5" id="KW-1133">Transmembrane helix</keyword>
<dbReference type="Pfam" id="PF03124">
    <property type="entry name" value="EXS"/>
    <property type="match status" value="1"/>
</dbReference>
<keyword evidence="2 5" id="KW-0812">Transmembrane</keyword>
<keyword evidence="4 5" id="KW-0472">Membrane</keyword>
<reference evidence="7 8" key="1">
    <citation type="journal article" date="2020" name="bioRxiv">
        <title>Sequence and annotation of 42 cannabis genomes reveals extensive copy number variation in cannabinoid synthesis and pathogen resistance genes.</title>
        <authorList>
            <person name="Mckernan K.J."/>
            <person name="Helbert Y."/>
            <person name="Kane L.T."/>
            <person name="Ebling H."/>
            <person name="Zhang L."/>
            <person name="Liu B."/>
            <person name="Eaton Z."/>
            <person name="Mclaughlin S."/>
            <person name="Kingan S."/>
            <person name="Baybayan P."/>
            <person name="Concepcion G."/>
            <person name="Jordan M."/>
            <person name="Riva A."/>
            <person name="Barbazuk W."/>
            <person name="Harkins T."/>
        </authorList>
    </citation>
    <scope>NUCLEOTIDE SEQUENCE [LARGE SCALE GENOMIC DNA]</scope>
    <source>
        <strain evidence="8">cv. Jamaican Lion 4</strain>
        <tissue evidence="7">Leaf</tissue>
    </source>
</reference>
<evidence type="ECO:0000313" key="7">
    <source>
        <dbReference type="EMBL" id="KAF4351189.1"/>
    </source>
</evidence>
<accession>A0A7J6E0G1</accession>
<dbReference type="AlphaFoldDB" id="A0A7J6E0G1"/>
<proteinExistence type="predicted"/>
<dbReference type="EMBL" id="JAATIQ010000565">
    <property type="protein sequence ID" value="KAF4351189.1"/>
    <property type="molecule type" value="Genomic_DNA"/>
</dbReference>
<evidence type="ECO:0000256" key="2">
    <source>
        <dbReference type="ARBA" id="ARBA00022692"/>
    </source>
</evidence>
<comment type="caution">
    <text evidence="7">The sequence shown here is derived from an EMBL/GenBank/DDBJ whole genome shotgun (WGS) entry which is preliminary data.</text>
</comment>
<feature type="domain" description="EXS" evidence="6">
    <location>
        <begin position="1"/>
        <end position="155"/>
    </location>
</feature>
<evidence type="ECO:0000256" key="3">
    <source>
        <dbReference type="ARBA" id="ARBA00022989"/>
    </source>
</evidence>
<dbReference type="Proteomes" id="UP000583929">
    <property type="component" value="Unassembled WGS sequence"/>
</dbReference>
<feature type="transmembrane region" description="Helical" evidence="5">
    <location>
        <begin position="136"/>
        <end position="153"/>
    </location>
</feature>
<evidence type="ECO:0000313" key="8">
    <source>
        <dbReference type="Proteomes" id="UP000583929"/>
    </source>
</evidence>
<gene>
    <name evidence="7" type="ORF">G4B88_027485</name>
</gene>
<sequence length="155" mass="18699">MKHIITLLRHMESTACYFLAGSLRKHQFETCHSGRLFSELAYVISFFPYYWRAMQLYWDFVKNWGLLNRKSRNTWLRDDLILKNKSTYYVSMGLNVVLRVAWVEIVMGFQIGAVESRLVDFLLASLEVIRRGHWNFYRYYFLCFSLFSWTLFIES</sequence>
<evidence type="ECO:0000256" key="5">
    <source>
        <dbReference type="SAM" id="Phobius"/>
    </source>
</evidence>
<organism evidence="7 8">
    <name type="scientific">Cannabis sativa</name>
    <name type="common">Hemp</name>
    <name type="synonym">Marijuana</name>
    <dbReference type="NCBI Taxonomy" id="3483"/>
    <lineage>
        <taxon>Eukaryota</taxon>
        <taxon>Viridiplantae</taxon>
        <taxon>Streptophyta</taxon>
        <taxon>Embryophyta</taxon>
        <taxon>Tracheophyta</taxon>
        <taxon>Spermatophyta</taxon>
        <taxon>Magnoliopsida</taxon>
        <taxon>eudicotyledons</taxon>
        <taxon>Gunneridae</taxon>
        <taxon>Pentapetalae</taxon>
        <taxon>rosids</taxon>
        <taxon>fabids</taxon>
        <taxon>Rosales</taxon>
        <taxon>Cannabaceae</taxon>
        <taxon>Cannabis</taxon>
    </lineage>
</organism>
<name>A0A7J6E0G1_CANSA</name>
<dbReference type="PANTHER" id="PTHR48477:SF1">
    <property type="entry name" value="PHOSPHATE TRANSPORTER PHO1"/>
    <property type="match status" value="1"/>
</dbReference>
<dbReference type="InterPro" id="IPR004342">
    <property type="entry name" value="EXS_C"/>
</dbReference>
<evidence type="ECO:0000256" key="1">
    <source>
        <dbReference type="ARBA" id="ARBA00004141"/>
    </source>
</evidence>
<dbReference type="PROSITE" id="PS51380">
    <property type="entry name" value="EXS"/>
    <property type="match status" value="1"/>
</dbReference>
<dbReference type="InterPro" id="IPR052486">
    <property type="entry name" value="PHO1"/>
</dbReference>
<evidence type="ECO:0000256" key="4">
    <source>
        <dbReference type="ARBA" id="ARBA00023136"/>
    </source>
</evidence>
<dbReference type="GO" id="GO:0016036">
    <property type="term" value="P:cellular response to phosphate starvation"/>
    <property type="evidence" value="ECO:0007669"/>
    <property type="project" value="InterPro"/>
</dbReference>
<protein>
    <recommendedName>
        <fullName evidence="6">EXS domain-containing protein</fullName>
    </recommendedName>
</protein>
<dbReference type="GO" id="GO:0016020">
    <property type="term" value="C:membrane"/>
    <property type="evidence" value="ECO:0007669"/>
    <property type="project" value="UniProtKB-SubCell"/>
</dbReference>
<keyword evidence="8" id="KW-1185">Reference proteome</keyword>
<evidence type="ECO:0000259" key="6">
    <source>
        <dbReference type="PROSITE" id="PS51380"/>
    </source>
</evidence>
<dbReference type="PANTHER" id="PTHR48477">
    <property type="entry name" value="PHOSPHATE TRANSPORTER PHO1"/>
    <property type="match status" value="1"/>
</dbReference>
<comment type="subcellular location">
    <subcellularLocation>
        <location evidence="1">Membrane</location>
        <topology evidence="1">Multi-pass membrane protein</topology>
    </subcellularLocation>
</comment>